<proteinExistence type="predicted"/>
<dbReference type="Proteomes" id="UP000598146">
    <property type="component" value="Unassembled WGS sequence"/>
</dbReference>
<sequence length="406" mass="41642">MRRNSALFVLISLFSGFGGNAMTLAAGVWIVDLTGSAALAALAGLGIYAPSLAAPWLGALVDRFPRRPLLIATDLLVGAALCSLLTVHSTGQVALIYAVLLVRGIGYVLLDAGETALLPAALPRDALGTVNGWRSSAQEGMKLLAPLAGAALYAWRGPVPVVLLCAVLPLVTALLYALVALRPAATAPPAEHEPAGLGWQSVKAGVRTLWDGPMRVPVAVAAVAIGVSGVTNAAVLSRVVDGLQLPATHLGILASVQGAGSIVGGVLVGRLLSRIEATRVASLGAVLFAFACAAWCLPWWPALIAGSLLAGLGLPWTLIAALTAIQTGTPDHLLGRVAATGNMVMFGPIALTLPLGSALVLLGSRVPLLLGMVVVLATGLLAITRRPVPADRLTVTTERADRRRRR</sequence>
<organism evidence="7 8">
    <name type="scientific">Actinoplanes aureus</name>
    <dbReference type="NCBI Taxonomy" id="2792083"/>
    <lineage>
        <taxon>Bacteria</taxon>
        <taxon>Bacillati</taxon>
        <taxon>Actinomycetota</taxon>
        <taxon>Actinomycetes</taxon>
        <taxon>Micromonosporales</taxon>
        <taxon>Micromonosporaceae</taxon>
        <taxon>Actinoplanes</taxon>
    </lineage>
</organism>
<feature type="transmembrane region" description="Helical" evidence="6">
    <location>
        <begin position="69"/>
        <end position="88"/>
    </location>
</feature>
<keyword evidence="2" id="KW-1003">Cell membrane</keyword>
<dbReference type="GO" id="GO:0005886">
    <property type="term" value="C:plasma membrane"/>
    <property type="evidence" value="ECO:0007669"/>
    <property type="project" value="UniProtKB-SubCell"/>
</dbReference>
<name>A0A931CEI0_9ACTN</name>
<dbReference type="CDD" id="cd06173">
    <property type="entry name" value="MFS_MefA_like"/>
    <property type="match status" value="1"/>
</dbReference>
<feature type="transmembrane region" description="Helical" evidence="6">
    <location>
        <begin position="247"/>
        <end position="268"/>
    </location>
</feature>
<dbReference type="InterPro" id="IPR011701">
    <property type="entry name" value="MFS"/>
</dbReference>
<keyword evidence="4 6" id="KW-1133">Transmembrane helix</keyword>
<feature type="transmembrane region" description="Helical" evidence="6">
    <location>
        <begin position="337"/>
        <end position="360"/>
    </location>
</feature>
<keyword evidence="3 6" id="KW-0812">Transmembrane</keyword>
<comment type="caution">
    <text evidence="7">The sequence shown here is derived from an EMBL/GenBank/DDBJ whole genome shotgun (WGS) entry which is preliminary data.</text>
</comment>
<dbReference type="Pfam" id="PF07690">
    <property type="entry name" value="MFS_1"/>
    <property type="match status" value="1"/>
</dbReference>
<evidence type="ECO:0000313" key="7">
    <source>
        <dbReference type="EMBL" id="MBG0563440.1"/>
    </source>
</evidence>
<dbReference type="Gene3D" id="1.20.1250.20">
    <property type="entry name" value="MFS general substrate transporter like domains"/>
    <property type="match status" value="1"/>
</dbReference>
<accession>A0A931CEI0</accession>
<evidence type="ECO:0000256" key="4">
    <source>
        <dbReference type="ARBA" id="ARBA00022989"/>
    </source>
</evidence>
<reference evidence="7" key="1">
    <citation type="submission" date="2020-11" db="EMBL/GenBank/DDBJ databases">
        <title>Isolation and identification of active actinomycetes.</title>
        <authorList>
            <person name="Sun X."/>
        </authorList>
    </citation>
    <scope>NUCLEOTIDE SEQUENCE</scope>
    <source>
        <strain evidence="7">NEAU-A11</strain>
    </source>
</reference>
<dbReference type="SUPFAM" id="SSF103473">
    <property type="entry name" value="MFS general substrate transporter"/>
    <property type="match status" value="1"/>
</dbReference>
<feature type="transmembrane region" description="Helical" evidence="6">
    <location>
        <begin position="366"/>
        <end position="383"/>
    </location>
</feature>
<evidence type="ECO:0000256" key="3">
    <source>
        <dbReference type="ARBA" id="ARBA00022692"/>
    </source>
</evidence>
<feature type="transmembrane region" description="Helical" evidence="6">
    <location>
        <begin position="161"/>
        <end position="181"/>
    </location>
</feature>
<gene>
    <name evidence="7" type="ORF">I4J89_18495</name>
</gene>
<evidence type="ECO:0000256" key="2">
    <source>
        <dbReference type="ARBA" id="ARBA00022475"/>
    </source>
</evidence>
<evidence type="ECO:0000256" key="1">
    <source>
        <dbReference type="ARBA" id="ARBA00004651"/>
    </source>
</evidence>
<feature type="transmembrane region" description="Helical" evidence="6">
    <location>
        <begin position="306"/>
        <end position="325"/>
    </location>
</feature>
<feature type="transmembrane region" description="Helical" evidence="6">
    <location>
        <begin position="216"/>
        <end position="235"/>
    </location>
</feature>
<feature type="transmembrane region" description="Helical" evidence="6">
    <location>
        <begin position="280"/>
        <end position="300"/>
    </location>
</feature>
<dbReference type="InterPro" id="IPR036259">
    <property type="entry name" value="MFS_trans_sf"/>
</dbReference>
<comment type="subcellular location">
    <subcellularLocation>
        <location evidence="1">Cell membrane</location>
        <topology evidence="1">Multi-pass membrane protein</topology>
    </subcellularLocation>
</comment>
<feature type="transmembrane region" description="Helical" evidence="6">
    <location>
        <begin position="35"/>
        <end position="57"/>
    </location>
</feature>
<dbReference type="EMBL" id="JADQTO010000008">
    <property type="protein sequence ID" value="MBG0563440.1"/>
    <property type="molecule type" value="Genomic_DNA"/>
</dbReference>
<keyword evidence="8" id="KW-1185">Reference proteome</keyword>
<dbReference type="PANTHER" id="PTHR23513">
    <property type="entry name" value="INTEGRAL MEMBRANE EFFLUX PROTEIN-RELATED"/>
    <property type="match status" value="1"/>
</dbReference>
<evidence type="ECO:0000256" key="5">
    <source>
        <dbReference type="ARBA" id="ARBA00023136"/>
    </source>
</evidence>
<evidence type="ECO:0000313" key="8">
    <source>
        <dbReference type="Proteomes" id="UP000598146"/>
    </source>
</evidence>
<evidence type="ECO:0000256" key="6">
    <source>
        <dbReference type="SAM" id="Phobius"/>
    </source>
</evidence>
<dbReference type="RefSeq" id="WP_196415235.1">
    <property type="nucleotide sequence ID" value="NZ_JADQTO010000008.1"/>
</dbReference>
<keyword evidence="5 6" id="KW-0472">Membrane</keyword>
<protein>
    <submittedName>
        <fullName evidence="7">MFS transporter</fullName>
    </submittedName>
</protein>
<dbReference type="AlphaFoldDB" id="A0A931CEI0"/>
<dbReference type="PANTHER" id="PTHR23513:SF6">
    <property type="entry name" value="MAJOR FACILITATOR SUPERFAMILY ASSOCIATED DOMAIN-CONTAINING PROTEIN"/>
    <property type="match status" value="1"/>
</dbReference>
<dbReference type="GO" id="GO:0022857">
    <property type="term" value="F:transmembrane transporter activity"/>
    <property type="evidence" value="ECO:0007669"/>
    <property type="project" value="InterPro"/>
</dbReference>